<organism evidence="1 2">
    <name type="scientific">Owenia fusiformis</name>
    <name type="common">Polychaete worm</name>
    <dbReference type="NCBI Taxonomy" id="6347"/>
    <lineage>
        <taxon>Eukaryota</taxon>
        <taxon>Metazoa</taxon>
        <taxon>Spiralia</taxon>
        <taxon>Lophotrochozoa</taxon>
        <taxon>Annelida</taxon>
        <taxon>Polychaeta</taxon>
        <taxon>Sedentaria</taxon>
        <taxon>Canalipalpata</taxon>
        <taxon>Sabellida</taxon>
        <taxon>Oweniida</taxon>
        <taxon>Oweniidae</taxon>
        <taxon>Owenia</taxon>
    </lineage>
</organism>
<protein>
    <submittedName>
        <fullName evidence="1">Uncharacterized protein</fullName>
    </submittedName>
</protein>
<proteinExistence type="predicted"/>
<sequence length="312" mass="34906">MDTDISTCLFSSGAEADDNGRVCASGSSLLYSDSDGETDNNRSLIDCTLNQLEELRPSLRTKQISPKTRLSSLQALQDLRPSKRNEGVKRQRQYPGWTLIKCGGYYKLSLGLSGHPAVDASGTEYPHISGAQFSSGGNLLTIIKEETIGTVVAVATMEDRHWEGVKRIFNKYEERSPNNSIPQKAISKAESGSLASAIQWMSTKTKQTKWIEQWDKCPDVLKWEEAVAASLVQLSDLDDFLELKLNPTNLERFKIWAIGLCQGTQVDELKISIEITKHGELVNCDSTRLQAFLAQEKHRIKKEYLLKYNSDE</sequence>
<dbReference type="Proteomes" id="UP000749559">
    <property type="component" value="Unassembled WGS sequence"/>
</dbReference>
<comment type="caution">
    <text evidence="1">The sequence shown here is derived from an EMBL/GenBank/DDBJ whole genome shotgun (WGS) entry which is preliminary data.</text>
</comment>
<dbReference type="AlphaFoldDB" id="A0A8S4PHQ2"/>
<dbReference type="EMBL" id="CAIIXF020000009">
    <property type="protein sequence ID" value="CAH1793675.1"/>
    <property type="molecule type" value="Genomic_DNA"/>
</dbReference>
<reference evidence="1" key="1">
    <citation type="submission" date="2022-03" db="EMBL/GenBank/DDBJ databases">
        <authorList>
            <person name="Martin C."/>
        </authorList>
    </citation>
    <scope>NUCLEOTIDE SEQUENCE</scope>
</reference>
<keyword evidence="2" id="KW-1185">Reference proteome</keyword>
<gene>
    <name evidence="1" type="ORF">OFUS_LOCUS18496</name>
</gene>
<name>A0A8S4PHQ2_OWEFU</name>
<accession>A0A8S4PHQ2</accession>
<evidence type="ECO:0000313" key="2">
    <source>
        <dbReference type="Proteomes" id="UP000749559"/>
    </source>
</evidence>
<evidence type="ECO:0000313" key="1">
    <source>
        <dbReference type="EMBL" id="CAH1793675.1"/>
    </source>
</evidence>